<dbReference type="AlphaFoldDB" id="A0A6G1KAZ7"/>
<feature type="compositionally biased region" description="Pro residues" evidence="1">
    <location>
        <begin position="110"/>
        <end position="122"/>
    </location>
</feature>
<evidence type="ECO:0000313" key="2">
    <source>
        <dbReference type="EMBL" id="KAF2709940.1"/>
    </source>
</evidence>
<organism evidence="2 3">
    <name type="scientific">Pleomassaria siparia CBS 279.74</name>
    <dbReference type="NCBI Taxonomy" id="1314801"/>
    <lineage>
        <taxon>Eukaryota</taxon>
        <taxon>Fungi</taxon>
        <taxon>Dikarya</taxon>
        <taxon>Ascomycota</taxon>
        <taxon>Pezizomycotina</taxon>
        <taxon>Dothideomycetes</taxon>
        <taxon>Pleosporomycetidae</taxon>
        <taxon>Pleosporales</taxon>
        <taxon>Pleomassariaceae</taxon>
        <taxon>Pleomassaria</taxon>
    </lineage>
</organism>
<proteinExistence type="predicted"/>
<protein>
    <submittedName>
        <fullName evidence="2">Uncharacterized protein</fullName>
    </submittedName>
</protein>
<sequence>MSTFSLEDFDKHIQSLQSQVAFLTSAFDATDHNAPDWLATDLIALRNKSGRLQDDMQKFRDQLESEGLGVKKTSNKRLSLEGLNLKPKSSPVSVQTTESPSRRGTSQTPTPQPPTPKQQPPRPGDDYIVPRIDITEEVNRRLQVSRLQRLMVSPSTAQKRKYDSLVAPSSEGGTGEGEDGEEQLEFDARERSPKKLRAMADFDGTVPGSFEERFQKRKDESLKRKDGEIQKMPEQNSHKRRRI</sequence>
<evidence type="ECO:0000256" key="1">
    <source>
        <dbReference type="SAM" id="MobiDB-lite"/>
    </source>
</evidence>
<dbReference type="EMBL" id="MU005769">
    <property type="protein sequence ID" value="KAF2709940.1"/>
    <property type="molecule type" value="Genomic_DNA"/>
</dbReference>
<accession>A0A6G1KAZ7</accession>
<feature type="compositionally biased region" description="Polar residues" evidence="1">
    <location>
        <begin position="90"/>
        <end position="104"/>
    </location>
</feature>
<feature type="compositionally biased region" description="Acidic residues" evidence="1">
    <location>
        <begin position="176"/>
        <end position="185"/>
    </location>
</feature>
<name>A0A6G1KAZ7_9PLEO</name>
<reference evidence="2" key="1">
    <citation type="journal article" date="2020" name="Stud. Mycol.">
        <title>101 Dothideomycetes genomes: a test case for predicting lifestyles and emergence of pathogens.</title>
        <authorList>
            <person name="Haridas S."/>
            <person name="Albert R."/>
            <person name="Binder M."/>
            <person name="Bloem J."/>
            <person name="Labutti K."/>
            <person name="Salamov A."/>
            <person name="Andreopoulos B."/>
            <person name="Baker S."/>
            <person name="Barry K."/>
            <person name="Bills G."/>
            <person name="Bluhm B."/>
            <person name="Cannon C."/>
            <person name="Castanera R."/>
            <person name="Culley D."/>
            <person name="Daum C."/>
            <person name="Ezra D."/>
            <person name="Gonzalez J."/>
            <person name="Henrissat B."/>
            <person name="Kuo A."/>
            <person name="Liang C."/>
            <person name="Lipzen A."/>
            <person name="Lutzoni F."/>
            <person name="Magnuson J."/>
            <person name="Mondo S."/>
            <person name="Nolan M."/>
            <person name="Ohm R."/>
            <person name="Pangilinan J."/>
            <person name="Park H.-J."/>
            <person name="Ramirez L."/>
            <person name="Alfaro M."/>
            <person name="Sun H."/>
            <person name="Tritt A."/>
            <person name="Yoshinaga Y."/>
            <person name="Zwiers L.-H."/>
            <person name="Turgeon B."/>
            <person name="Goodwin S."/>
            <person name="Spatafora J."/>
            <person name="Crous P."/>
            <person name="Grigoriev I."/>
        </authorList>
    </citation>
    <scope>NUCLEOTIDE SEQUENCE</scope>
    <source>
        <strain evidence="2">CBS 279.74</strain>
    </source>
</reference>
<dbReference type="OrthoDB" id="3796480at2759"/>
<dbReference type="Proteomes" id="UP000799428">
    <property type="component" value="Unassembled WGS sequence"/>
</dbReference>
<evidence type="ECO:0000313" key="3">
    <source>
        <dbReference type="Proteomes" id="UP000799428"/>
    </source>
</evidence>
<feature type="region of interest" description="Disordered" evidence="1">
    <location>
        <begin position="154"/>
        <end position="243"/>
    </location>
</feature>
<feature type="compositionally biased region" description="Basic and acidic residues" evidence="1">
    <location>
        <begin position="210"/>
        <end position="231"/>
    </location>
</feature>
<keyword evidence="3" id="KW-1185">Reference proteome</keyword>
<feature type="region of interest" description="Disordered" evidence="1">
    <location>
        <begin position="78"/>
        <end position="128"/>
    </location>
</feature>
<gene>
    <name evidence="2" type="ORF">K504DRAFT_466389</name>
</gene>